<gene>
    <name evidence="2" type="ORF">OE88DRAFT_1652133</name>
</gene>
<organism evidence="2 3">
    <name type="scientific">Heliocybe sulcata</name>
    <dbReference type="NCBI Taxonomy" id="5364"/>
    <lineage>
        <taxon>Eukaryota</taxon>
        <taxon>Fungi</taxon>
        <taxon>Dikarya</taxon>
        <taxon>Basidiomycota</taxon>
        <taxon>Agaricomycotina</taxon>
        <taxon>Agaricomycetes</taxon>
        <taxon>Gloeophyllales</taxon>
        <taxon>Gloeophyllaceae</taxon>
        <taxon>Heliocybe</taxon>
    </lineage>
</organism>
<feature type="compositionally biased region" description="Basic and acidic residues" evidence="1">
    <location>
        <begin position="80"/>
        <end position="91"/>
    </location>
</feature>
<evidence type="ECO:0000256" key="1">
    <source>
        <dbReference type="SAM" id="MobiDB-lite"/>
    </source>
</evidence>
<protein>
    <submittedName>
        <fullName evidence="2">Uncharacterized protein</fullName>
    </submittedName>
</protein>
<feature type="compositionally biased region" description="Low complexity" evidence="1">
    <location>
        <begin position="59"/>
        <end position="74"/>
    </location>
</feature>
<keyword evidence="3" id="KW-1185">Reference proteome</keyword>
<accession>A0A5C3NEA6</accession>
<dbReference type="Proteomes" id="UP000305948">
    <property type="component" value="Unassembled WGS sequence"/>
</dbReference>
<evidence type="ECO:0000313" key="3">
    <source>
        <dbReference type="Proteomes" id="UP000305948"/>
    </source>
</evidence>
<proteinExistence type="predicted"/>
<feature type="compositionally biased region" description="Polar residues" evidence="1">
    <location>
        <begin position="48"/>
        <end position="58"/>
    </location>
</feature>
<reference evidence="2 3" key="1">
    <citation type="journal article" date="2019" name="Nat. Ecol. Evol.">
        <title>Megaphylogeny resolves global patterns of mushroom evolution.</title>
        <authorList>
            <person name="Varga T."/>
            <person name="Krizsan K."/>
            <person name="Foldi C."/>
            <person name="Dima B."/>
            <person name="Sanchez-Garcia M."/>
            <person name="Sanchez-Ramirez S."/>
            <person name="Szollosi G.J."/>
            <person name="Szarkandi J.G."/>
            <person name="Papp V."/>
            <person name="Albert L."/>
            <person name="Andreopoulos W."/>
            <person name="Angelini C."/>
            <person name="Antonin V."/>
            <person name="Barry K.W."/>
            <person name="Bougher N.L."/>
            <person name="Buchanan P."/>
            <person name="Buyck B."/>
            <person name="Bense V."/>
            <person name="Catcheside P."/>
            <person name="Chovatia M."/>
            <person name="Cooper J."/>
            <person name="Damon W."/>
            <person name="Desjardin D."/>
            <person name="Finy P."/>
            <person name="Geml J."/>
            <person name="Haridas S."/>
            <person name="Hughes K."/>
            <person name="Justo A."/>
            <person name="Karasinski D."/>
            <person name="Kautmanova I."/>
            <person name="Kiss B."/>
            <person name="Kocsube S."/>
            <person name="Kotiranta H."/>
            <person name="LaButti K.M."/>
            <person name="Lechner B.E."/>
            <person name="Liimatainen K."/>
            <person name="Lipzen A."/>
            <person name="Lukacs Z."/>
            <person name="Mihaltcheva S."/>
            <person name="Morgado L.N."/>
            <person name="Niskanen T."/>
            <person name="Noordeloos M.E."/>
            <person name="Ohm R.A."/>
            <person name="Ortiz-Santana B."/>
            <person name="Ovrebo C."/>
            <person name="Racz N."/>
            <person name="Riley R."/>
            <person name="Savchenko A."/>
            <person name="Shiryaev A."/>
            <person name="Soop K."/>
            <person name="Spirin V."/>
            <person name="Szebenyi C."/>
            <person name="Tomsovsky M."/>
            <person name="Tulloss R.E."/>
            <person name="Uehling J."/>
            <person name="Grigoriev I.V."/>
            <person name="Vagvolgyi C."/>
            <person name="Papp T."/>
            <person name="Martin F.M."/>
            <person name="Miettinen O."/>
            <person name="Hibbett D.S."/>
            <person name="Nagy L.G."/>
        </authorList>
    </citation>
    <scope>NUCLEOTIDE SEQUENCE [LARGE SCALE GENOMIC DNA]</scope>
    <source>
        <strain evidence="2 3">OMC1185</strain>
    </source>
</reference>
<dbReference type="OrthoDB" id="3269632at2759"/>
<feature type="region of interest" description="Disordered" evidence="1">
    <location>
        <begin position="48"/>
        <end position="115"/>
    </location>
</feature>
<feature type="compositionally biased region" description="Basic and acidic residues" evidence="1">
    <location>
        <begin position="106"/>
        <end position="115"/>
    </location>
</feature>
<sequence>MDSASIASFDTASTLSVASTATMVPPKKPAVKDYAAAFGALQSTYGTSTYIPTPTHVPSQSKSPKSSSSSSLSKLFKRSKSSETKPSEKASSDSSSKSASKKPSSKPRDLHVDPK</sequence>
<name>A0A5C3NEA6_9AGAM</name>
<evidence type="ECO:0000313" key="2">
    <source>
        <dbReference type="EMBL" id="TFK55703.1"/>
    </source>
</evidence>
<dbReference type="AlphaFoldDB" id="A0A5C3NEA6"/>
<dbReference type="EMBL" id="ML213504">
    <property type="protein sequence ID" value="TFK55703.1"/>
    <property type="molecule type" value="Genomic_DNA"/>
</dbReference>